<protein>
    <submittedName>
        <fullName evidence="4">NAD(P)/FAD-dependent oxidoreductase</fullName>
    </submittedName>
</protein>
<reference evidence="4 5" key="1">
    <citation type="submission" date="2019-05" db="EMBL/GenBank/DDBJ databases">
        <title>Draft Genome Sequences of Six Type Strains of the Genus Massilia.</title>
        <authorList>
            <person name="Miess H."/>
            <person name="Frediansyhah A."/>
            <person name="Gross H."/>
        </authorList>
    </citation>
    <scope>NUCLEOTIDE SEQUENCE [LARGE SCALE GENOMIC DNA]</scope>
    <source>
        <strain evidence="4 5">DSMZ 26121</strain>
    </source>
</reference>
<keyword evidence="2" id="KW-0560">Oxidoreductase</keyword>
<evidence type="ECO:0000259" key="3">
    <source>
        <dbReference type="Pfam" id="PF07992"/>
    </source>
</evidence>
<organism evidence="4 5">
    <name type="scientific">Pseudoduganella umbonata</name>
    <dbReference type="NCBI Taxonomy" id="864828"/>
    <lineage>
        <taxon>Bacteria</taxon>
        <taxon>Pseudomonadati</taxon>
        <taxon>Pseudomonadota</taxon>
        <taxon>Betaproteobacteria</taxon>
        <taxon>Burkholderiales</taxon>
        <taxon>Oxalobacteraceae</taxon>
        <taxon>Telluria group</taxon>
        <taxon>Pseudoduganella</taxon>
    </lineage>
</organism>
<dbReference type="PANTHER" id="PTHR48105">
    <property type="entry name" value="THIOREDOXIN REDUCTASE 1-RELATED-RELATED"/>
    <property type="match status" value="1"/>
</dbReference>
<dbReference type="InterPro" id="IPR050097">
    <property type="entry name" value="Ferredoxin-NADP_redctase_2"/>
</dbReference>
<dbReference type="SUPFAM" id="SSF51905">
    <property type="entry name" value="FAD/NAD(P)-binding domain"/>
    <property type="match status" value="1"/>
</dbReference>
<dbReference type="EMBL" id="CP040017">
    <property type="protein sequence ID" value="QCP11883.1"/>
    <property type="molecule type" value="Genomic_DNA"/>
</dbReference>
<evidence type="ECO:0000313" key="5">
    <source>
        <dbReference type="Proteomes" id="UP000298763"/>
    </source>
</evidence>
<dbReference type="PRINTS" id="PR00368">
    <property type="entry name" value="FADPNR"/>
</dbReference>
<dbReference type="RefSeq" id="WP_137314727.1">
    <property type="nucleotide sequence ID" value="NZ_CP040017.1"/>
</dbReference>
<feature type="domain" description="FAD/NAD(P)-binding" evidence="3">
    <location>
        <begin position="4"/>
        <end position="290"/>
    </location>
</feature>
<accession>A0ABX5UM42</accession>
<keyword evidence="5" id="KW-1185">Reference proteome</keyword>
<dbReference type="Gene3D" id="3.50.50.60">
    <property type="entry name" value="FAD/NAD(P)-binding domain"/>
    <property type="match status" value="2"/>
</dbReference>
<name>A0ABX5UM42_9BURK</name>
<evidence type="ECO:0000256" key="2">
    <source>
        <dbReference type="ARBA" id="ARBA00023002"/>
    </source>
</evidence>
<dbReference type="Pfam" id="PF07992">
    <property type="entry name" value="Pyr_redox_2"/>
    <property type="match status" value="1"/>
</dbReference>
<keyword evidence="1" id="KW-0285">Flavoprotein</keyword>
<dbReference type="InterPro" id="IPR036188">
    <property type="entry name" value="FAD/NAD-bd_sf"/>
</dbReference>
<sequence length="304" mass="31123">MMFDAIIVGGGFAGLSAALQLARARRSVLLVDAGAPRNRFAASAQGFLGHDGKPPQQIRAEARQQLARYPTVTFADGAATAAIQSEGGFLVAIDSVAGERQERQERGKRLVLATGVRDELPALPGLAERWGHTVIHCPYCHGYEVAGQPLGILGGDAMAAHKAAMIPDWGPATLFTQGGEEPAGEQAALLAARGVAIERTPIVALLGSAPGLDAACLADGRVVPLGALFVSPMTLPASPLAGQLGCAFDDGPSGPYLRVDERKQTTVPGVFAAGDAATPMHSATLASAAGMLAGVHAHQSLVFG</sequence>
<evidence type="ECO:0000256" key="1">
    <source>
        <dbReference type="ARBA" id="ARBA00022630"/>
    </source>
</evidence>
<dbReference type="InterPro" id="IPR023753">
    <property type="entry name" value="FAD/NAD-binding_dom"/>
</dbReference>
<dbReference type="PRINTS" id="PR00469">
    <property type="entry name" value="PNDRDTASEII"/>
</dbReference>
<proteinExistence type="predicted"/>
<evidence type="ECO:0000313" key="4">
    <source>
        <dbReference type="EMBL" id="QCP11883.1"/>
    </source>
</evidence>
<dbReference type="Proteomes" id="UP000298763">
    <property type="component" value="Chromosome"/>
</dbReference>
<gene>
    <name evidence="4" type="ORF">FCL38_16765</name>
</gene>